<dbReference type="EMBL" id="RCMK01000112">
    <property type="protein sequence ID" value="KAG2948371.1"/>
    <property type="molecule type" value="Genomic_DNA"/>
</dbReference>
<protein>
    <submittedName>
        <fullName evidence="1">Uncharacterized protein</fullName>
    </submittedName>
</protein>
<dbReference type="Proteomes" id="UP000736787">
    <property type="component" value="Unassembled WGS sequence"/>
</dbReference>
<evidence type="ECO:0000313" key="2">
    <source>
        <dbReference type="Proteomes" id="UP000736787"/>
    </source>
</evidence>
<reference evidence="1" key="1">
    <citation type="submission" date="2018-10" db="EMBL/GenBank/DDBJ databases">
        <title>Effector identification in a new, highly contiguous assembly of the strawberry crown rot pathogen Phytophthora cactorum.</title>
        <authorList>
            <person name="Armitage A.D."/>
            <person name="Nellist C.F."/>
            <person name="Bates H."/>
            <person name="Vickerstaff R.J."/>
            <person name="Harrison R.J."/>
        </authorList>
    </citation>
    <scope>NUCLEOTIDE SEQUENCE</scope>
    <source>
        <strain evidence="1">4040</strain>
    </source>
</reference>
<comment type="caution">
    <text evidence="1">The sequence shown here is derived from an EMBL/GenBank/DDBJ whole genome shotgun (WGS) entry which is preliminary data.</text>
</comment>
<organism evidence="1 2">
    <name type="scientific">Phytophthora cactorum</name>
    <dbReference type="NCBI Taxonomy" id="29920"/>
    <lineage>
        <taxon>Eukaryota</taxon>
        <taxon>Sar</taxon>
        <taxon>Stramenopiles</taxon>
        <taxon>Oomycota</taxon>
        <taxon>Peronosporomycetes</taxon>
        <taxon>Peronosporales</taxon>
        <taxon>Peronosporaceae</taxon>
        <taxon>Phytophthora</taxon>
    </lineage>
</organism>
<gene>
    <name evidence="1" type="ORF">PC117_g6090</name>
</gene>
<evidence type="ECO:0000313" key="1">
    <source>
        <dbReference type="EMBL" id="KAG2948371.1"/>
    </source>
</evidence>
<accession>A0A8T1E2G4</accession>
<proteinExistence type="predicted"/>
<name>A0A8T1E2G4_9STRA</name>
<dbReference type="AlphaFoldDB" id="A0A8T1E2G4"/>
<sequence length="55" mass="6131">MLEGQMSLSRRTEKVLEGMLPKLVVDSVPLMTTRSVGCSRWTAAEDVHRALAEED</sequence>